<evidence type="ECO:0000256" key="1">
    <source>
        <dbReference type="ARBA" id="ARBA00001954"/>
    </source>
</evidence>
<dbReference type="PATRIC" id="fig|1183438.3.peg.3609"/>
<dbReference type="RefSeq" id="WP_023175235.1">
    <property type="nucleotide sequence ID" value="NC_022600.1"/>
</dbReference>
<dbReference type="STRING" id="1183438.GKIL_3673"/>
<comment type="cofactor">
    <cofactor evidence="1">
        <name>Fe(2+)</name>
        <dbReference type="ChEBI" id="CHEBI:29033"/>
    </cofactor>
</comment>
<dbReference type="HOGENOM" id="CLU_053061_1_1_3"/>
<dbReference type="InterPro" id="IPR009770">
    <property type="entry name" value="HGLS"/>
</dbReference>
<evidence type="ECO:0000256" key="2">
    <source>
        <dbReference type="ARBA" id="ARBA00022964"/>
    </source>
</evidence>
<evidence type="ECO:0000256" key="6">
    <source>
        <dbReference type="ARBA" id="ARBA00035023"/>
    </source>
</evidence>
<evidence type="ECO:0000256" key="4">
    <source>
        <dbReference type="ARBA" id="ARBA00023004"/>
    </source>
</evidence>
<evidence type="ECO:0000313" key="9">
    <source>
        <dbReference type="Proteomes" id="UP000017396"/>
    </source>
</evidence>
<dbReference type="PANTHER" id="PTHR31136:SF5">
    <property type="entry name" value="2-OXOADIPATE DIOXYGENASE_DECARBOXYLASE, CHLOROPLASTIC"/>
    <property type="match status" value="1"/>
</dbReference>
<dbReference type="SMART" id="SM01150">
    <property type="entry name" value="DUF1338"/>
    <property type="match status" value="1"/>
</dbReference>
<evidence type="ECO:0000313" key="8">
    <source>
        <dbReference type="EMBL" id="AGY59919.1"/>
    </source>
</evidence>
<dbReference type="eggNOG" id="COG5383">
    <property type="taxonomic scope" value="Bacteria"/>
</dbReference>
<keyword evidence="4" id="KW-0408">Iron</keyword>
<gene>
    <name evidence="8" type="ORF">GKIL_3673</name>
</gene>
<comment type="similarity">
    <text evidence="5">Belongs to the 2-oxoadipate dioxygenase/decarboxylase family.</text>
</comment>
<dbReference type="Pfam" id="PF07063">
    <property type="entry name" value="HGLS"/>
    <property type="match status" value="1"/>
</dbReference>
<accession>U5QQM5</accession>
<protein>
    <recommendedName>
        <fullName evidence="6">2-oxoadipate dioxygenase/decarboxylase</fullName>
        <ecNumber evidence="6">1.13.11.93</ecNumber>
    </recommendedName>
    <alternativeName>
        <fullName evidence="7">2-hydroxyglutarate synthase</fullName>
    </alternativeName>
</protein>
<dbReference type="EMBL" id="CP003587">
    <property type="protein sequence ID" value="AGY59919.1"/>
    <property type="molecule type" value="Genomic_DNA"/>
</dbReference>
<dbReference type="AlphaFoldDB" id="U5QQM5"/>
<dbReference type="Gene3D" id="3.10.180.50">
    <property type="match status" value="1"/>
</dbReference>
<evidence type="ECO:0000256" key="3">
    <source>
        <dbReference type="ARBA" id="ARBA00023002"/>
    </source>
</evidence>
<sequence length="294" mass="33136">MNGTFARALWERLWKRYQQRVSYARVYQEMIEQAGGTVANDHIAFRSLRLSSGGQDFGIGYLERFIEPLGYVAAGEYVFSGQHLCARHYQHPEQEALELPKLFVSELLVDDLSEPAALAIRAAVEGATLVQTARTLEEYEAVFSRPWQPPRRSAIEVVNSASQYGAWVLLHGYAVNHFTGYVNRQNTERYFDIESTAQGLAERGVPMKSVIEGDWGSGLRQTATRAVSEPVTVLDDGGRPVEIPWTYAYYEIAERGTIEVAPGRRERFDGFLGPQAKNLFEMTRKESSSRPVHP</sequence>
<proteinExistence type="inferred from homology"/>
<dbReference type="Proteomes" id="UP000017396">
    <property type="component" value="Chromosome"/>
</dbReference>
<name>U5QQM5_GLOK1</name>
<evidence type="ECO:0000256" key="5">
    <source>
        <dbReference type="ARBA" id="ARBA00035013"/>
    </source>
</evidence>
<reference evidence="8 9" key="1">
    <citation type="journal article" date="2013" name="PLoS ONE">
        <title>Cultivation and Complete Genome Sequencing of Gloeobacter kilaueensis sp. nov., from a Lava Cave in Kilauea Caldera, Hawai'i.</title>
        <authorList>
            <person name="Saw J.H."/>
            <person name="Schatz M."/>
            <person name="Brown M.V."/>
            <person name="Kunkel D.D."/>
            <person name="Foster J.S."/>
            <person name="Shick H."/>
            <person name="Christensen S."/>
            <person name="Hou S."/>
            <person name="Wan X."/>
            <person name="Donachie S.P."/>
        </authorList>
    </citation>
    <scope>NUCLEOTIDE SEQUENCE [LARGE SCALE GENOMIC DNA]</scope>
    <source>
        <strain evidence="9">JS</strain>
    </source>
</reference>
<organism evidence="8 9">
    <name type="scientific">Gloeobacter kilaueensis (strain ATCC BAA-2537 / CCAP 1431/1 / ULC 316 / JS1)</name>
    <dbReference type="NCBI Taxonomy" id="1183438"/>
    <lineage>
        <taxon>Bacteria</taxon>
        <taxon>Bacillati</taxon>
        <taxon>Cyanobacteriota</taxon>
        <taxon>Cyanophyceae</taxon>
        <taxon>Gloeobacterales</taxon>
        <taxon>Gloeobacteraceae</taxon>
        <taxon>Gloeobacter</taxon>
    </lineage>
</organism>
<keyword evidence="2" id="KW-0223">Dioxygenase</keyword>
<dbReference type="PANTHER" id="PTHR31136">
    <property type="entry name" value="DUF1338 DOMAIN-CONTAINING PROTEIN"/>
    <property type="match status" value="1"/>
</dbReference>
<dbReference type="OrthoDB" id="506370at2"/>
<evidence type="ECO:0000256" key="7">
    <source>
        <dbReference type="ARBA" id="ARBA00035045"/>
    </source>
</evidence>
<keyword evidence="3" id="KW-0560">Oxidoreductase</keyword>
<dbReference type="EC" id="1.13.11.93" evidence="6"/>
<dbReference type="CDD" id="cd16350">
    <property type="entry name" value="VOC_like"/>
    <property type="match status" value="1"/>
</dbReference>
<dbReference type="GO" id="GO:0051213">
    <property type="term" value="F:dioxygenase activity"/>
    <property type="evidence" value="ECO:0007669"/>
    <property type="project" value="UniProtKB-KW"/>
</dbReference>
<dbReference type="KEGG" id="glj:GKIL_3673"/>
<keyword evidence="9" id="KW-1185">Reference proteome</keyword>